<reference evidence="1 2" key="1">
    <citation type="journal article" date="2022" name="Microbiol. Res.">
        <title>Comparative genome analysis, predicted lifestyle and antimicrobial strategies of Lactococcus carnosus and Lactococcus paracarnosus isolated from meat.</title>
        <authorList>
            <person name="Werum V."/>
            <person name="Ehrmann M."/>
            <person name="Vogel R."/>
            <person name="Hilgarth M."/>
        </authorList>
    </citation>
    <scope>NUCLEOTIDE SEQUENCE [LARGE SCALE GENOMIC DNA]</scope>
    <source>
        <strain evidence="1 2">TMW21897</strain>
    </source>
</reference>
<evidence type="ECO:0000313" key="2">
    <source>
        <dbReference type="Proteomes" id="UP001522462"/>
    </source>
</evidence>
<evidence type="ECO:0000313" key="1">
    <source>
        <dbReference type="EMBL" id="MCJ1977161.1"/>
    </source>
</evidence>
<sequence length="47" mass="5054">MSLVVVLSFCASVSVSANKVDVKEETISSELSFTEVAPNTDFKITDD</sequence>
<gene>
    <name evidence="1" type="ORF">GYN19_04225</name>
</gene>
<organism evidence="1 2">
    <name type="scientific">Pseudolactococcus paracarnosus</name>
    <dbReference type="NCBI Taxonomy" id="2749962"/>
    <lineage>
        <taxon>Bacteria</taxon>
        <taxon>Bacillati</taxon>
        <taxon>Bacillota</taxon>
        <taxon>Bacilli</taxon>
        <taxon>Lactobacillales</taxon>
        <taxon>Streptococcaceae</taxon>
        <taxon>Pseudolactococcus</taxon>
    </lineage>
</organism>
<keyword evidence="2" id="KW-1185">Reference proteome</keyword>
<comment type="caution">
    <text evidence="1">The sequence shown here is derived from an EMBL/GenBank/DDBJ whole genome shotgun (WGS) entry which is preliminary data.</text>
</comment>
<dbReference type="EMBL" id="JAAEDA010000004">
    <property type="protein sequence ID" value="MCJ1977161.1"/>
    <property type="molecule type" value="Genomic_DNA"/>
</dbReference>
<protein>
    <submittedName>
        <fullName evidence="1">Uncharacterized protein</fullName>
    </submittedName>
</protein>
<proteinExistence type="predicted"/>
<dbReference type="RefSeq" id="WP_243914077.1">
    <property type="nucleotide sequence ID" value="NZ_JAAECY010000001.1"/>
</dbReference>
<name>A0ABT0AKW7_9LACT</name>
<accession>A0ABT0AKW7</accession>
<dbReference type="Proteomes" id="UP001522462">
    <property type="component" value="Unassembled WGS sequence"/>
</dbReference>